<evidence type="ECO:0000256" key="1">
    <source>
        <dbReference type="SAM" id="MobiDB-lite"/>
    </source>
</evidence>
<dbReference type="EMBL" id="AP021858">
    <property type="protein sequence ID" value="BBO24724.1"/>
    <property type="molecule type" value="Genomic_DNA"/>
</dbReference>
<name>A0A809SFD3_9BACT</name>
<dbReference type="SUPFAM" id="SSF102588">
    <property type="entry name" value="LmbE-like"/>
    <property type="match status" value="1"/>
</dbReference>
<evidence type="ECO:0000313" key="2">
    <source>
        <dbReference type="EMBL" id="BBO24724.1"/>
    </source>
</evidence>
<reference evidence="2" key="1">
    <citation type="journal article" name="DNA Res.">
        <title>The physiological potential of anammox bacteria as revealed by their core genome structure.</title>
        <authorList>
            <person name="Okubo T."/>
            <person name="Toyoda A."/>
            <person name="Fukuhara K."/>
            <person name="Uchiyama I."/>
            <person name="Harigaya Y."/>
            <person name="Kuroiwa M."/>
            <person name="Suzuki T."/>
            <person name="Murakami Y."/>
            <person name="Suwa Y."/>
            <person name="Takami H."/>
        </authorList>
    </citation>
    <scope>NUCLEOTIDE SEQUENCE</scope>
    <source>
        <strain evidence="2">317325-2</strain>
    </source>
</reference>
<gene>
    <name evidence="2" type="ORF">NPRO_23190</name>
</gene>
<accession>A0A809SFD3</accession>
<dbReference type="AlphaFoldDB" id="A0A809SFD3"/>
<dbReference type="Pfam" id="PF02585">
    <property type="entry name" value="PIG-L"/>
    <property type="match status" value="1"/>
</dbReference>
<dbReference type="Proteomes" id="UP000662873">
    <property type="component" value="Chromosome"/>
</dbReference>
<proteinExistence type="predicted"/>
<organism evidence="2 3">
    <name type="scientific">Candidatus Nitrosymbiomonas proteolyticus</name>
    <dbReference type="NCBI Taxonomy" id="2608984"/>
    <lineage>
        <taxon>Bacteria</taxon>
        <taxon>Bacillati</taxon>
        <taxon>Armatimonadota</taxon>
        <taxon>Armatimonadota incertae sedis</taxon>
        <taxon>Candidatus Nitrosymbiomonas</taxon>
    </lineage>
</organism>
<dbReference type="InterPro" id="IPR003737">
    <property type="entry name" value="GlcNAc_PI_deacetylase-related"/>
</dbReference>
<dbReference type="KEGG" id="npy:NPRO_23190"/>
<feature type="region of interest" description="Disordered" evidence="1">
    <location>
        <begin position="41"/>
        <end position="63"/>
    </location>
</feature>
<dbReference type="InterPro" id="IPR024078">
    <property type="entry name" value="LmbE-like_dom_sf"/>
</dbReference>
<dbReference type="Gene3D" id="3.40.50.10320">
    <property type="entry name" value="LmbE-like"/>
    <property type="match status" value="1"/>
</dbReference>
<sequence length="241" mass="27338">MNSASPHVDVLAIGAHMGDEVAWGMSLAAHVRQGRRVGLLHLTPGEKGHPSKSPSEYADQKRDEAQQCATALGARLWALDFKDGELPVGDDVQLAMARVIREARPQLILTHWRGSMHKDHTAAADNLPNARFYAGIATFELGGPAHWVPRAYHGENWEDLRGFEPEVYLEVLREDIERWEEAMRCYELFRGGVSKFEYLEYYKALARSRGCEARWEFAVTFAVPQEERRRLVTTLLPEPSR</sequence>
<protein>
    <submittedName>
        <fullName evidence="2">N-acetylglucosaminyl deacetylase, LmbE family</fullName>
    </submittedName>
</protein>
<evidence type="ECO:0000313" key="3">
    <source>
        <dbReference type="Proteomes" id="UP000662873"/>
    </source>
</evidence>